<evidence type="ECO:0000313" key="5">
    <source>
        <dbReference type="EMBL" id="CAG8810092.1"/>
    </source>
</evidence>
<gene>
    <name evidence="5" type="ORF">CPELLU_LOCUS18544</name>
</gene>
<dbReference type="AlphaFoldDB" id="A0A9N9K3G4"/>
<dbReference type="SUPFAM" id="SSF52540">
    <property type="entry name" value="P-loop containing nucleoside triphosphate hydrolases"/>
    <property type="match status" value="1"/>
</dbReference>
<evidence type="ECO:0000256" key="1">
    <source>
        <dbReference type="ARBA" id="ARBA00022741"/>
    </source>
</evidence>
<dbReference type="OrthoDB" id="8954335at2759"/>
<evidence type="ECO:0000256" key="3">
    <source>
        <dbReference type="SAM" id="Coils"/>
    </source>
</evidence>
<dbReference type="InterPro" id="IPR027417">
    <property type="entry name" value="P-loop_NTPase"/>
</dbReference>
<keyword evidence="1" id="KW-0547">Nucleotide-binding</keyword>
<dbReference type="PANTHER" id="PTHR10903">
    <property type="entry name" value="GTPASE, IMAP FAMILY MEMBER-RELATED"/>
    <property type="match status" value="1"/>
</dbReference>
<protein>
    <submittedName>
        <fullName evidence="5">5857_t:CDS:1</fullName>
    </submittedName>
</protein>
<evidence type="ECO:0000256" key="2">
    <source>
        <dbReference type="ARBA" id="ARBA00023134"/>
    </source>
</evidence>
<dbReference type="Pfam" id="PF04548">
    <property type="entry name" value="AIG1"/>
    <property type="match status" value="1"/>
</dbReference>
<keyword evidence="6" id="KW-1185">Reference proteome</keyword>
<keyword evidence="3" id="KW-0175">Coiled coil</keyword>
<proteinExistence type="predicted"/>
<dbReference type="EMBL" id="CAJVQA010037643">
    <property type="protein sequence ID" value="CAG8810092.1"/>
    <property type="molecule type" value="Genomic_DNA"/>
</dbReference>
<keyword evidence="2" id="KW-0342">GTP-binding</keyword>
<comment type="caution">
    <text evidence="5">The sequence shown here is derived from an EMBL/GenBank/DDBJ whole genome shotgun (WGS) entry which is preliminary data.</text>
</comment>
<accession>A0A9N9K3G4</accession>
<reference evidence="5" key="1">
    <citation type="submission" date="2021-06" db="EMBL/GenBank/DDBJ databases">
        <authorList>
            <person name="Kallberg Y."/>
            <person name="Tangrot J."/>
            <person name="Rosling A."/>
        </authorList>
    </citation>
    <scope>NUCLEOTIDE SEQUENCE</scope>
    <source>
        <strain evidence="5">FL966</strain>
    </source>
</reference>
<feature type="coiled-coil region" evidence="3">
    <location>
        <begin position="246"/>
        <end position="291"/>
    </location>
</feature>
<name>A0A9N9K3G4_9GLOM</name>
<evidence type="ECO:0000313" key="6">
    <source>
        <dbReference type="Proteomes" id="UP000789759"/>
    </source>
</evidence>
<dbReference type="InterPro" id="IPR006703">
    <property type="entry name" value="G_AIG1"/>
</dbReference>
<sequence>MSEDIRNILLIGRTGQGKSSLANTIVNDEKSFDNGNEFNEIFKESDKTLSQTKKIQEEIFTIERKIKGKMENLKYRIIDTVGIGDTSLSQRAVLVEIAKGCKKVKKGINQILFVCGERLTPEEILAYDILRNILFDQMIDKDITKYTTIVRTKFYNFENEEECENDVQSLLKESNRVIVEVIESCDKRIVHVDVPPINIKGEGKQNQINTNKEIRKEARKKLLNHLATCRDVYIPESLNRISKRIDDLLINENEKLKKQLETSQKKLEKLQEQLNNAMKRDERLLSEASEEAKGSFQEQINKVLRRLSLKEKRETDELRRKMDDLRKGMDEIRRKIDDNERSIETGLFEAIGRGLDKLVELSSALVGIQYDISNCQIL</sequence>
<dbReference type="Gene3D" id="3.40.50.300">
    <property type="entry name" value="P-loop containing nucleotide triphosphate hydrolases"/>
    <property type="match status" value="1"/>
</dbReference>
<feature type="domain" description="AIG1-type G" evidence="4">
    <location>
        <begin position="6"/>
        <end position="208"/>
    </location>
</feature>
<feature type="coiled-coil region" evidence="3">
    <location>
        <begin position="315"/>
        <end position="342"/>
    </location>
</feature>
<dbReference type="PANTHER" id="PTHR10903:SF184">
    <property type="entry name" value="GTP-BINDING PROTEIN A"/>
    <property type="match status" value="1"/>
</dbReference>
<evidence type="ECO:0000259" key="4">
    <source>
        <dbReference type="Pfam" id="PF04548"/>
    </source>
</evidence>
<dbReference type="GO" id="GO:0005525">
    <property type="term" value="F:GTP binding"/>
    <property type="evidence" value="ECO:0007669"/>
    <property type="project" value="UniProtKB-KW"/>
</dbReference>
<dbReference type="Proteomes" id="UP000789759">
    <property type="component" value="Unassembled WGS sequence"/>
</dbReference>
<dbReference type="InterPro" id="IPR045058">
    <property type="entry name" value="GIMA/IAN/Toc"/>
</dbReference>
<organism evidence="5 6">
    <name type="scientific">Cetraspora pellucida</name>
    <dbReference type="NCBI Taxonomy" id="1433469"/>
    <lineage>
        <taxon>Eukaryota</taxon>
        <taxon>Fungi</taxon>
        <taxon>Fungi incertae sedis</taxon>
        <taxon>Mucoromycota</taxon>
        <taxon>Glomeromycotina</taxon>
        <taxon>Glomeromycetes</taxon>
        <taxon>Diversisporales</taxon>
        <taxon>Gigasporaceae</taxon>
        <taxon>Cetraspora</taxon>
    </lineage>
</organism>